<dbReference type="OrthoDB" id="2304331at2"/>
<dbReference type="PATRIC" id="fig|480391.4.peg.508"/>
<organism evidence="1 2">
    <name type="scientific">Pediococcus argentinicus</name>
    <dbReference type="NCBI Taxonomy" id="480391"/>
    <lineage>
        <taxon>Bacteria</taxon>
        <taxon>Bacillati</taxon>
        <taxon>Bacillota</taxon>
        <taxon>Bacilli</taxon>
        <taxon>Lactobacillales</taxon>
        <taxon>Lactobacillaceae</taxon>
        <taxon>Pediococcus</taxon>
    </lineage>
</organism>
<name>A0A0R2NGI3_9LACO</name>
<keyword evidence="2" id="KW-1185">Reference proteome</keyword>
<proteinExistence type="predicted"/>
<evidence type="ECO:0000313" key="1">
    <source>
        <dbReference type="EMBL" id="KRO24935.1"/>
    </source>
</evidence>
<accession>A0A0R2NGI3</accession>
<dbReference type="EMBL" id="JQCQ01000018">
    <property type="protein sequence ID" value="KRO24935.1"/>
    <property type="molecule type" value="Genomic_DNA"/>
</dbReference>
<protein>
    <submittedName>
        <fullName evidence="1">Uncharacterized protein</fullName>
    </submittedName>
</protein>
<dbReference type="RefSeq" id="WP_057799533.1">
    <property type="nucleotide sequence ID" value="NZ_BJZZ01000017.1"/>
</dbReference>
<gene>
    <name evidence="1" type="ORF">IV88_GL000501</name>
</gene>
<dbReference type="AlphaFoldDB" id="A0A0R2NGI3"/>
<comment type="caution">
    <text evidence="1">The sequence shown here is derived from an EMBL/GenBank/DDBJ whole genome shotgun (WGS) entry which is preliminary data.</text>
</comment>
<sequence length="106" mass="11960">MLTVFDVIKIIKINHKTLNSHGIVITDESGKPNAILTELNRDVLEKINIFMNLDQDTTIDDVLLMLAINTPLPEDVLAEYEKILTEPVVTINIATKKNIVEIVTRH</sequence>
<evidence type="ECO:0000313" key="2">
    <source>
        <dbReference type="Proteomes" id="UP000051249"/>
    </source>
</evidence>
<reference evidence="1 2" key="1">
    <citation type="journal article" date="2015" name="Genome Announc.">
        <title>Expanding the biotechnology potential of lactobacilli through comparative genomics of 213 strains and associated genera.</title>
        <authorList>
            <person name="Sun Z."/>
            <person name="Harris H.M."/>
            <person name="McCann A."/>
            <person name="Guo C."/>
            <person name="Argimon S."/>
            <person name="Zhang W."/>
            <person name="Yang X."/>
            <person name="Jeffery I.B."/>
            <person name="Cooney J.C."/>
            <person name="Kagawa T.F."/>
            <person name="Liu W."/>
            <person name="Song Y."/>
            <person name="Salvetti E."/>
            <person name="Wrobel A."/>
            <person name="Rasinkangas P."/>
            <person name="Parkhill J."/>
            <person name="Rea M.C."/>
            <person name="O'Sullivan O."/>
            <person name="Ritari J."/>
            <person name="Douillard F.P."/>
            <person name="Paul Ross R."/>
            <person name="Yang R."/>
            <person name="Briner A.E."/>
            <person name="Felis G.E."/>
            <person name="de Vos W.M."/>
            <person name="Barrangou R."/>
            <person name="Klaenhammer T.R."/>
            <person name="Caufield P.W."/>
            <person name="Cui Y."/>
            <person name="Zhang H."/>
            <person name="O'Toole P.W."/>
        </authorList>
    </citation>
    <scope>NUCLEOTIDE SEQUENCE [LARGE SCALE GENOMIC DNA]</scope>
    <source>
        <strain evidence="1 2">DSM 23026</strain>
    </source>
</reference>
<dbReference type="Proteomes" id="UP000051249">
    <property type="component" value="Unassembled WGS sequence"/>
</dbReference>